<reference evidence="3" key="1">
    <citation type="submission" date="2023-09" db="EMBL/GenBank/DDBJ databases">
        <authorList>
            <person name="Li S."/>
            <person name="Li X."/>
            <person name="Zhang C."/>
            <person name="Zhao Z."/>
        </authorList>
    </citation>
    <scope>NUCLEOTIDE SEQUENCE [LARGE SCALE GENOMIC DNA]</scope>
    <source>
        <strain evidence="3">SQ345</strain>
    </source>
</reference>
<name>A0ABY9TQR1_9GAMM</name>
<dbReference type="InterPro" id="IPR027623">
    <property type="entry name" value="AmmeMemoSam_A"/>
</dbReference>
<dbReference type="RefSeq" id="WP_348389226.1">
    <property type="nucleotide sequence ID" value="NZ_CP134146.1"/>
</dbReference>
<dbReference type="PROSITE" id="PS51112">
    <property type="entry name" value="AMMECR1"/>
    <property type="match status" value="1"/>
</dbReference>
<dbReference type="PANTHER" id="PTHR13016">
    <property type="entry name" value="AMMECR1 HOMOLOG"/>
    <property type="match status" value="1"/>
</dbReference>
<protein>
    <submittedName>
        <fullName evidence="2">AmmeMemoRadiSam system protein A</fullName>
    </submittedName>
</protein>
<feature type="domain" description="AMMECR1" evidence="1">
    <location>
        <begin position="5"/>
        <end position="191"/>
    </location>
</feature>
<dbReference type="InterPro" id="IPR027485">
    <property type="entry name" value="AMMECR1_N"/>
</dbReference>
<evidence type="ECO:0000313" key="2">
    <source>
        <dbReference type="EMBL" id="WNC70085.1"/>
    </source>
</evidence>
<proteinExistence type="predicted"/>
<keyword evidence="3" id="KW-1185">Reference proteome</keyword>
<dbReference type="InterPro" id="IPR036071">
    <property type="entry name" value="AMMECR1_dom_sf"/>
</dbReference>
<dbReference type="Gene3D" id="3.30.700.20">
    <property type="entry name" value="Hypothetical protein ph0010, domain 1"/>
    <property type="match status" value="1"/>
</dbReference>
<dbReference type="SUPFAM" id="SSF143447">
    <property type="entry name" value="AMMECR1-like"/>
    <property type="match status" value="1"/>
</dbReference>
<sequence>MPALSCIELTQHEQQQAINLVWQVLNQAVKENCYTKPIAPNSTTLLSPYACFVTLYVSDELRGCVGTMQRETPLWENICKYSYSSAFEDYRFDRLTAKELEHLSFQISILSPLEPMENKGEAQLFAELEPNVDGLVIEYQQHNALFLPSVWQSLPSVKDFVSKLKLKAGLAEDYWHNDIKLFRFNTFSIKS</sequence>
<evidence type="ECO:0000259" key="1">
    <source>
        <dbReference type="PROSITE" id="PS51112"/>
    </source>
</evidence>
<dbReference type="PANTHER" id="PTHR13016:SF0">
    <property type="entry name" value="AMME SYNDROME CANDIDATE GENE 1 PROTEIN"/>
    <property type="match status" value="1"/>
</dbReference>
<evidence type="ECO:0000313" key="3">
    <source>
        <dbReference type="Proteomes" id="UP001248581"/>
    </source>
</evidence>
<dbReference type="InterPro" id="IPR023473">
    <property type="entry name" value="AMMECR1"/>
</dbReference>
<dbReference type="Pfam" id="PF01871">
    <property type="entry name" value="AMMECR1"/>
    <property type="match status" value="1"/>
</dbReference>
<gene>
    <name evidence="2" type="primary">amrA</name>
    <name evidence="2" type="ORF">RI845_08085</name>
</gene>
<organism evidence="2 3">
    <name type="scientific">Thalassotalea nanhaiensis</name>
    <dbReference type="NCBI Taxonomy" id="3065648"/>
    <lineage>
        <taxon>Bacteria</taxon>
        <taxon>Pseudomonadati</taxon>
        <taxon>Pseudomonadota</taxon>
        <taxon>Gammaproteobacteria</taxon>
        <taxon>Alteromonadales</taxon>
        <taxon>Colwelliaceae</taxon>
        <taxon>Thalassotalea</taxon>
    </lineage>
</organism>
<dbReference type="NCBIfam" id="TIGR04335">
    <property type="entry name" value="AmmeMemoSam_A"/>
    <property type="match status" value="1"/>
</dbReference>
<dbReference type="Gene3D" id="3.30.1490.150">
    <property type="entry name" value="Hypothetical protein ph0010, domain 2"/>
    <property type="match status" value="1"/>
</dbReference>
<dbReference type="Proteomes" id="UP001248581">
    <property type="component" value="Chromosome"/>
</dbReference>
<dbReference type="EMBL" id="CP134146">
    <property type="protein sequence ID" value="WNC70085.1"/>
    <property type="molecule type" value="Genomic_DNA"/>
</dbReference>
<accession>A0ABY9TQR1</accession>
<dbReference type="InterPro" id="IPR002733">
    <property type="entry name" value="AMMECR1_domain"/>
</dbReference>